<dbReference type="RefSeq" id="XP_060309363.1">
    <property type="nucleotide sequence ID" value="XM_060460420.1"/>
</dbReference>
<accession>A0AAI9YP81</accession>
<comment type="caution">
    <text evidence="1">The sequence shown here is derived from an EMBL/GenBank/DDBJ whole genome shotgun (WGS) entry which is preliminary data.</text>
</comment>
<dbReference type="EMBL" id="MOOE01000014">
    <property type="protein sequence ID" value="KAK1518014.1"/>
    <property type="molecule type" value="Genomic_DNA"/>
</dbReference>
<keyword evidence="2" id="KW-1185">Reference proteome</keyword>
<name>A0AAI9YP81_9PEZI</name>
<organism evidence="1 2">
    <name type="scientific">Colletotrichum costaricense</name>
    <dbReference type="NCBI Taxonomy" id="1209916"/>
    <lineage>
        <taxon>Eukaryota</taxon>
        <taxon>Fungi</taxon>
        <taxon>Dikarya</taxon>
        <taxon>Ascomycota</taxon>
        <taxon>Pezizomycotina</taxon>
        <taxon>Sordariomycetes</taxon>
        <taxon>Hypocreomycetidae</taxon>
        <taxon>Glomerellales</taxon>
        <taxon>Glomerellaceae</taxon>
        <taxon>Colletotrichum</taxon>
        <taxon>Colletotrichum acutatum species complex</taxon>
    </lineage>
</organism>
<proteinExistence type="predicted"/>
<dbReference type="Proteomes" id="UP001240678">
    <property type="component" value="Unassembled WGS sequence"/>
</dbReference>
<evidence type="ECO:0000313" key="1">
    <source>
        <dbReference type="EMBL" id="KAK1518014.1"/>
    </source>
</evidence>
<sequence length="66" mass="7627">MRSFSVVHNIQVRPSFKPSIIRRTVRPLPTKPQLHNAAKRSKEGIKPLFRKIMPRATEGVLVYPFC</sequence>
<gene>
    <name evidence="1" type="ORF">CCOS01_12271</name>
</gene>
<evidence type="ECO:0000313" key="2">
    <source>
        <dbReference type="Proteomes" id="UP001240678"/>
    </source>
</evidence>
<protein>
    <submittedName>
        <fullName evidence="1">Uncharacterized protein</fullName>
    </submittedName>
</protein>
<dbReference type="AlphaFoldDB" id="A0AAI9YP81"/>
<dbReference type="GeneID" id="85343967"/>
<reference evidence="1 2" key="1">
    <citation type="submission" date="2016-10" db="EMBL/GenBank/DDBJ databases">
        <title>The genome sequence of Colletotrichum fioriniae PJ7.</title>
        <authorList>
            <person name="Baroncelli R."/>
        </authorList>
    </citation>
    <scope>NUCLEOTIDE SEQUENCE [LARGE SCALE GENOMIC DNA]</scope>
    <source>
        <strain evidence="1 2">IMI 309622</strain>
    </source>
</reference>